<reference evidence="2" key="1">
    <citation type="journal article" date="2023" name="Plant Biotechnol. J.">
        <title>Chromosome-level wild Hevea brasiliensis genome provides new tools for genomic-assisted breeding and valuable loci to elevate rubber yield.</title>
        <authorList>
            <person name="Cheng H."/>
            <person name="Song X."/>
            <person name="Hu Y."/>
            <person name="Wu T."/>
            <person name="Yang Q."/>
            <person name="An Z."/>
            <person name="Feng S."/>
            <person name="Deng Z."/>
            <person name="Wu W."/>
            <person name="Zeng X."/>
            <person name="Tu M."/>
            <person name="Wang X."/>
            <person name="Huang H."/>
        </authorList>
    </citation>
    <scope>NUCLEOTIDE SEQUENCE</scope>
    <source>
        <strain evidence="2">MT/VB/25A 57/8</strain>
    </source>
</reference>
<evidence type="ECO:0000313" key="3">
    <source>
        <dbReference type="Proteomes" id="UP001174677"/>
    </source>
</evidence>
<keyword evidence="3" id="KW-1185">Reference proteome</keyword>
<name>A0ABQ9MPT5_HEVBR</name>
<feature type="compositionally biased region" description="Polar residues" evidence="1">
    <location>
        <begin position="33"/>
        <end position="42"/>
    </location>
</feature>
<feature type="region of interest" description="Disordered" evidence="1">
    <location>
        <begin position="14"/>
        <end position="42"/>
    </location>
</feature>
<organism evidence="2 3">
    <name type="scientific">Hevea brasiliensis</name>
    <name type="common">Para rubber tree</name>
    <name type="synonym">Siphonia brasiliensis</name>
    <dbReference type="NCBI Taxonomy" id="3981"/>
    <lineage>
        <taxon>Eukaryota</taxon>
        <taxon>Viridiplantae</taxon>
        <taxon>Streptophyta</taxon>
        <taxon>Embryophyta</taxon>
        <taxon>Tracheophyta</taxon>
        <taxon>Spermatophyta</taxon>
        <taxon>Magnoliopsida</taxon>
        <taxon>eudicotyledons</taxon>
        <taxon>Gunneridae</taxon>
        <taxon>Pentapetalae</taxon>
        <taxon>rosids</taxon>
        <taxon>fabids</taxon>
        <taxon>Malpighiales</taxon>
        <taxon>Euphorbiaceae</taxon>
        <taxon>Crotonoideae</taxon>
        <taxon>Micrandreae</taxon>
        <taxon>Hevea</taxon>
    </lineage>
</organism>
<dbReference type="Proteomes" id="UP001174677">
    <property type="component" value="Chromosome 4"/>
</dbReference>
<proteinExistence type="predicted"/>
<comment type="caution">
    <text evidence="2">The sequence shown here is derived from an EMBL/GenBank/DDBJ whole genome shotgun (WGS) entry which is preliminary data.</text>
</comment>
<evidence type="ECO:0000313" key="2">
    <source>
        <dbReference type="EMBL" id="KAJ9182297.1"/>
    </source>
</evidence>
<protein>
    <submittedName>
        <fullName evidence="2">Uncharacterized protein</fullName>
    </submittedName>
</protein>
<dbReference type="EMBL" id="JARPOI010000004">
    <property type="protein sequence ID" value="KAJ9182297.1"/>
    <property type="molecule type" value="Genomic_DNA"/>
</dbReference>
<accession>A0ABQ9MPT5</accession>
<evidence type="ECO:0000256" key="1">
    <source>
        <dbReference type="SAM" id="MobiDB-lite"/>
    </source>
</evidence>
<gene>
    <name evidence="2" type="ORF">P3X46_006305</name>
</gene>
<sequence length="159" mass="18144">MSSQALIDHIESHMANEDSSSRGQPNLIPCQRNPFTNPSSQASLPPTLPFTPNSYNLPCNFQERNPIFNATPPLILSHRPTSQPQISLLGARNNYTIGSQQVPFPYQWQREVMMMEEPPSDRTRPFLQQLEKPYKIELKGINDDRNISELDILDLTLKL</sequence>